<protein>
    <submittedName>
        <fullName evidence="1">Uncharacterized protein</fullName>
    </submittedName>
</protein>
<dbReference type="Proteomes" id="UP000035037">
    <property type="component" value="Unassembled WGS sequence"/>
</dbReference>
<accession>A0A0G8AVS1</accession>
<proteinExistence type="predicted"/>
<dbReference type="PATRIC" id="fig|1608419.3.peg.2426"/>
<name>A0A0G8AVS1_9SYNE</name>
<reference evidence="1 2" key="1">
    <citation type="submission" date="2015-02" db="EMBL/GenBank/DDBJ databases">
        <authorList>
            <person name="Slaby B."/>
            <person name="Hentschel U."/>
        </authorList>
    </citation>
    <scope>NUCLEOTIDE SEQUENCE [LARGE SCALE GENOMIC DNA]</scope>
    <source>
        <strain evidence="1">15L</strain>
    </source>
</reference>
<organism evidence="1 2">
    <name type="scientific">Candidatus Synechococcus spongiarum 15L</name>
    <dbReference type="NCBI Taxonomy" id="1608419"/>
    <lineage>
        <taxon>Bacteria</taxon>
        <taxon>Bacillati</taxon>
        <taxon>Cyanobacteriota</taxon>
        <taxon>Cyanophyceae</taxon>
        <taxon>Synechococcales</taxon>
        <taxon>Synechococcaceae</taxon>
        <taxon>Synechococcus</taxon>
    </lineage>
</organism>
<dbReference type="AlphaFoldDB" id="A0A0G8AVS1"/>
<reference evidence="1 2" key="2">
    <citation type="submission" date="2015-05" db="EMBL/GenBank/DDBJ databases">
        <title>Lifestyle Evolution in Cyanobacterial Symbionts of Sponges.</title>
        <authorList>
            <person name="Burgsdorf I."/>
            <person name="Slaby B.M."/>
            <person name="Handley K.M."/>
            <person name="Haber M."/>
            <person name="Blom J."/>
            <person name="Marshall C.W."/>
            <person name="Gilbert J.A."/>
            <person name="Hentschel U."/>
            <person name="Steindler L."/>
        </authorList>
    </citation>
    <scope>NUCLEOTIDE SEQUENCE [LARGE SCALE GENOMIC DNA]</scope>
    <source>
        <strain evidence="1">15L</strain>
    </source>
</reference>
<dbReference type="EMBL" id="JYFQ01000090">
    <property type="protein sequence ID" value="KKZ13393.1"/>
    <property type="molecule type" value="Genomic_DNA"/>
</dbReference>
<evidence type="ECO:0000313" key="1">
    <source>
        <dbReference type="EMBL" id="KKZ13393.1"/>
    </source>
</evidence>
<sequence length="94" mass="10569">MCKDILHVLRHGFKCYGKTFPMACFRPNSSMNPGAAENYTKNRLMVTCQVGFISVMKRPDGKNRRCVIDVTLAVNGIPVVTAALRTWNPLSRPR</sequence>
<gene>
    <name evidence="1" type="ORF">TQ37_04400</name>
</gene>
<evidence type="ECO:0000313" key="2">
    <source>
        <dbReference type="Proteomes" id="UP000035037"/>
    </source>
</evidence>
<comment type="caution">
    <text evidence="1">The sequence shown here is derived from an EMBL/GenBank/DDBJ whole genome shotgun (WGS) entry which is preliminary data.</text>
</comment>